<evidence type="ECO:0000313" key="9">
    <source>
        <dbReference type="EMBL" id="KAF6230247.1"/>
    </source>
</evidence>
<feature type="transmembrane region" description="Helical" evidence="7">
    <location>
        <begin position="261"/>
        <end position="288"/>
    </location>
</feature>
<dbReference type="PANTHER" id="PTHR34187:SF2">
    <property type="entry name" value="DUF202 DOMAIN-CONTAINING PROTEIN"/>
    <property type="match status" value="1"/>
</dbReference>
<comment type="subcellular location">
    <subcellularLocation>
        <location evidence="1">Cell membrane</location>
        <topology evidence="1">Multi-pass membrane protein</topology>
    </subcellularLocation>
</comment>
<protein>
    <recommendedName>
        <fullName evidence="8">DUF202 domain-containing protein</fullName>
    </recommendedName>
</protein>
<evidence type="ECO:0000313" key="10">
    <source>
        <dbReference type="Proteomes" id="UP000593566"/>
    </source>
</evidence>
<sequence>MMATLSSHSSPKSSRPPTPEFKPSSAADEGPSSAIPRSRSVQFSTSTAPMSRSISPRSNAHQQQQQAESSADEITPIVNRERGGAKNKNYDSTSTGQLAESGEPGTSRHSSSSSARRRKGGQSGSGSKGRDFIAEEGKGGGSWWRELAEKYGSVELENKGSVARDHLALERTFLAWLRTSLAFASIGIAVTQLFRLNTTISEREGYTPTNPDNTYHLRQVGKPLGATFLGIAILVLLVGGRRYFESQYWIIRGKFPASRGSVFLVTFVALALIVTSLVVVCVVDPSVFEKR</sequence>
<gene>
    <name evidence="9" type="ORF">HO133_004587</name>
</gene>
<dbReference type="PANTHER" id="PTHR34187">
    <property type="entry name" value="FGR18P"/>
    <property type="match status" value="1"/>
</dbReference>
<feature type="compositionally biased region" description="Polar residues" evidence="6">
    <location>
        <begin position="39"/>
        <end position="61"/>
    </location>
</feature>
<feature type="region of interest" description="Disordered" evidence="6">
    <location>
        <begin position="1"/>
        <end position="135"/>
    </location>
</feature>
<evidence type="ECO:0000256" key="6">
    <source>
        <dbReference type="SAM" id="MobiDB-lite"/>
    </source>
</evidence>
<evidence type="ECO:0000256" key="7">
    <source>
        <dbReference type="SAM" id="Phobius"/>
    </source>
</evidence>
<keyword evidence="4 7" id="KW-1133">Transmembrane helix</keyword>
<feature type="transmembrane region" description="Helical" evidence="7">
    <location>
        <begin position="173"/>
        <end position="194"/>
    </location>
</feature>
<evidence type="ECO:0000256" key="3">
    <source>
        <dbReference type="ARBA" id="ARBA00022692"/>
    </source>
</evidence>
<dbReference type="Proteomes" id="UP000593566">
    <property type="component" value="Unassembled WGS sequence"/>
</dbReference>
<name>A0A8H6FKM4_9LECA</name>
<dbReference type="GO" id="GO:0005886">
    <property type="term" value="C:plasma membrane"/>
    <property type="evidence" value="ECO:0007669"/>
    <property type="project" value="UniProtKB-SubCell"/>
</dbReference>
<dbReference type="EMBL" id="JACCJB010000002">
    <property type="protein sequence ID" value="KAF6230247.1"/>
    <property type="molecule type" value="Genomic_DNA"/>
</dbReference>
<dbReference type="AlphaFoldDB" id="A0A8H6FKM4"/>
<keyword evidence="5 7" id="KW-0472">Membrane</keyword>
<feature type="compositionally biased region" description="Low complexity" evidence="6">
    <location>
        <begin position="101"/>
        <end position="114"/>
    </location>
</feature>
<proteinExistence type="predicted"/>
<evidence type="ECO:0000259" key="8">
    <source>
        <dbReference type="Pfam" id="PF02656"/>
    </source>
</evidence>
<keyword evidence="3 7" id="KW-0812">Transmembrane</keyword>
<keyword evidence="2" id="KW-1003">Cell membrane</keyword>
<keyword evidence="10" id="KW-1185">Reference proteome</keyword>
<feature type="transmembrane region" description="Helical" evidence="7">
    <location>
        <begin position="223"/>
        <end position="240"/>
    </location>
</feature>
<dbReference type="GeneID" id="59332994"/>
<reference evidence="9 10" key="1">
    <citation type="journal article" date="2020" name="Genomics">
        <title>Complete, high-quality genomes from long-read metagenomic sequencing of two wolf lichen thalli reveals enigmatic genome architecture.</title>
        <authorList>
            <person name="McKenzie S.K."/>
            <person name="Walston R.F."/>
            <person name="Allen J.L."/>
        </authorList>
    </citation>
    <scope>NUCLEOTIDE SEQUENCE [LARGE SCALE GENOMIC DNA]</scope>
    <source>
        <strain evidence="9">WasteWater1</strain>
    </source>
</reference>
<dbReference type="RefSeq" id="XP_037157504.1">
    <property type="nucleotide sequence ID" value="XM_037295503.1"/>
</dbReference>
<feature type="domain" description="DUF202" evidence="8">
    <location>
        <begin position="164"/>
        <end position="247"/>
    </location>
</feature>
<evidence type="ECO:0000256" key="5">
    <source>
        <dbReference type="ARBA" id="ARBA00023136"/>
    </source>
</evidence>
<evidence type="ECO:0000256" key="2">
    <source>
        <dbReference type="ARBA" id="ARBA00022475"/>
    </source>
</evidence>
<dbReference type="InterPro" id="IPR003807">
    <property type="entry name" value="DUF202"/>
</dbReference>
<dbReference type="Pfam" id="PF02656">
    <property type="entry name" value="DUF202"/>
    <property type="match status" value="1"/>
</dbReference>
<accession>A0A8H6FKM4</accession>
<dbReference type="InterPro" id="IPR052053">
    <property type="entry name" value="IM_YidH-like"/>
</dbReference>
<evidence type="ECO:0000256" key="1">
    <source>
        <dbReference type="ARBA" id="ARBA00004651"/>
    </source>
</evidence>
<organism evidence="9 10">
    <name type="scientific">Letharia lupina</name>
    <dbReference type="NCBI Taxonomy" id="560253"/>
    <lineage>
        <taxon>Eukaryota</taxon>
        <taxon>Fungi</taxon>
        <taxon>Dikarya</taxon>
        <taxon>Ascomycota</taxon>
        <taxon>Pezizomycotina</taxon>
        <taxon>Lecanoromycetes</taxon>
        <taxon>OSLEUM clade</taxon>
        <taxon>Lecanoromycetidae</taxon>
        <taxon>Lecanorales</taxon>
        <taxon>Lecanorineae</taxon>
        <taxon>Parmeliaceae</taxon>
        <taxon>Letharia</taxon>
    </lineage>
</organism>
<feature type="compositionally biased region" description="Low complexity" evidence="6">
    <location>
        <begin position="1"/>
        <end position="13"/>
    </location>
</feature>
<comment type="caution">
    <text evidence="9">The sequence shown here is derived from an EMBL/GenBank/DDBJ whole genome shotgun (WGS) entry which is preliminary data.</text>
</comment>
<evidence type="ECO:0000256" key="4">
    <source>
        <dbReference type="ARBA" id="ARBA00022989"/>
    </source>
</evidence>